<dbReference type="PANTHER" id="PTHR24543:SF335">
    <property type="entry name" value="EGF-LIKE REPEAT AND DISCOIDIN I-LIKE DOMAIN-CONTAINING PROTEIN 3"/>
    <property type="match status" value="1"/>
</dbReference>
<name>A9YW29_9PHYC</name>
<reference evidence="2 3" key="1">
    <citation type="journal article" date="2008" name="PLoS ONE">
        <title>Life-cycle and genome of OtV5, a large DNA virus of the pelagic marine unicellular green alga Ostreococcus tauri.</title>
        <authorList>
            <person name="Derelle E."/>
            <person name="Ferraz C."/>
            <person name="Escande M.L."/>
            <person name="Eychenie S."/>
            <person name="Cooke R."/>
            <person name="Piganeau G."/>
            <person name="Desdevises Y."/>
            <person name="Bellec L."/>
            <person name="Moreau H."/>
            <person name="Grimsley N."/>
        </authorList>
    </citation>
    <scope>NUCLEOTIDE SEQUENCE [LARGE SCALE GENOMIC DNA]</scope>
    <source>
        <strain evidence="2 3">OtV5</strain>
    </source>
</reference>
<evidence type="ECO:0000259" key="1">
    <source>
        <dbReference type="PROSITE" id="PS50022"/>
    </source>
</evidence>
<dbReference type="SMART" id="SM00231">
    <property type="entry name" value="FA58C"/>
    <property type="match status" value="2"/>
</dbReference>
<dbReference type="Pfam" id="PF00754">
    <property type="entry name" value="F5_F8_type_C"/>
    <property type="match status" value="2"/>
</dbReference>
<dbReference type="PANTHER" id="PTHR24543">
    <property type="entry name" value="MULTICOPPER OXIDASE-RELATED"/>
    <property type="match status" value="1"/>
</dbReference>
<evidence type="ECO:0000313" key="3">
    <source>
        <dbReference type="Proteomes" id="UP000203890"/>
    </source>
</evidence>
<keyword evidence="3" id="KW-1185">Reference proteome</keyword>
<dbReference type="GeneID" id="5845755"/>
<sequence>MSAAAIGVVGLMLCSSSSAAAMFMMGGDEEPKVGPTLAPAAPVPPPPKPPVVVDVPAEFRTGTNPWRIASKRAAMKNHNRGHLSSPQAWSSEENKVGKWYQMDNGKIADIVGVAIKGRKNSNQWVKTFKVKYYDAGTWKDVDGGATFTGNTDPDTQVEAKFATPVKTRYIRIYPQTWNNHMSLRAGLITNSTLEKSALKLLNIPPGKRAASSWWKNNDSPSWHPQKGVLNSGTGWHIKKGGDPKVQWYEMRLDTPTKVAGVALQGRGDGDDPNKSWVWQWITSFTAMYKDSAGQWKDVDNGFVYSGVNDKDTIVWAPFNTPVSTTAVRVYPKTWHRAPTGRFDLLGSTGSSSEGYEIGGYDQEITGFSF</sequence>
<dbReference type="SUPFAM" id="SSF49785">
    <property type="entry name" value="Galactose-binding domain-like"/>
    <property type="match status" value="2"/>
</dbReference>
<feature type="domain" description="F5/8 type C" evidence="1">
    <location>
        <begin position="191"/>
        <end position="347"/>
    </location>
</feature>
<dbReference type="CDD" id="cd00057">
    <property type="entry name" value="FA58C"/>
    <property type="match status" value="1"/>
</dbReference>
<protein>
    <submittedName>
        <fullName evidence="2">Putative echinonectin</fullName>
    </submittedName>
</protein>
<dbReference type="PROSITE" id="PS50022">
    <property type="entry name" value="FA58C_3"/>
    <property type="match status" value="2"/>
</dbReference>
<dbReference type="InterPro" id="IPR008979">
    <property type="entry name" value="Galactose-bd-like_sf"/>
</dbReference>
<dbReference type="Gene3D" id="2.60.120.260">
    <property type="entry name" value="Galactose-binding domain-like"/>
    <property type="match status" value="2"/>
</dbReference>
<proteinExistence type="predicted"/>
<evidence type="ECO:0000313" key="2">
    <source>
        <dbReference type="EMBL" id="ABY27912.2"/>
    </source>
</evidence>
<dbReference type="Proteomes" id="UP000203890">
    <property type="component" value="Segment"/>
</dbReference>
<dbReference type="EMBL" id="EU304328">
    <property type="protein sequence ID" value="ABY27912.2"/>
    <property type="molecule type" value="Genomic_DNA"/>
</dbReference>
<accession>A9YW29</accession>
<dbReference type="InterPro" id="IPR000421">
    <property type="entry name" value="FA58C"/>
</dbReference>
<dbReference type="KEGG" id="vg:5845755"/>
<organism evidence="2 3">
    <name type="scientific">Ostreococcus tauri virus OtV5</name>
    <dbReference type="NCBI Taxonomy" id="1785753"/>
    <lineage>
        <taxon>Viruses</taxon>
        <taxon>Varidnaviria</taxon>
        <taxon>Bamfordvirae</taxon>
        <taxon>Nucleocytoviricota</taxon>
        <taxon>Megaviricetes</taxon>
        <taxon>Algavirales</taxon>
        <taxon>Phycodnaviridae</taxon>
        <taxon>Prasinovirus</taxon>
        <taxon>Prasinovirus ostreotauri</taxon>
    </lineage>
</organism>
<feature type="domain" description="F5/8 type C" evidence="1">
    <location>
        <begin position="88"/>
        <end position="190"/>
    </location>
</feature>
<gene>
    <name evidence="2" type="ORF">OtV5_117</name>
</gene>
<dbReference type="RefSeq" id="YP_001648208.2">
    <property type="nucleotide sequence ID" value="NC_010191.2"/>
</dbReference>